<feature type="domain" description="Protein kinase" evidence="9">
    <location>
        <begin position="1"/>
        <end position="67"/>
    </location>
</feature>
<dbReference type="PANTHER" id="PTHR44899:SF3">
    <property type="entry name" value="SERINE_THREONINE-PROTEIN KINASE NEK1"/>
    <property type="match status" value="1"/>
</dbReference>
<dbReference type="Gene3D" id="1.10.510.10">
    <property type="entry name" value="Transferase(Phosphotransferase) domain 1"/>
    <property type="match status" value="1"/>
</dbReference>
<organism evidence="10">
    <name type="scientific">Aplanochytrium stocchinoi</name>
    <dbReference type="NCBI Taxonomy" id="215587"/>
    <lineage>
        <taxon>Eukaryota</taxon>
        <taxon>Sar</taxon>
        <taxon>Stramenopiles</taxon>
        <taxon>Bigyra</taxon>
        <taxon>Labyrinthulomycetes</taxon>
        <taxon>Thraustochytrida</taxon>
        <taxon>Thraustochytriidae</taxon>
        <taxon>Aplanochytrium</taxon>
    </lineage>
</organism>
<name>A0A7S3LIZ2_9STRA</name>
<dbReference type="InterPro" id="IPR011009">
    <property type="entry name" value="Kinase-like_dom_sf"/>
</dbReference>
<keyword evidence="5" id="KW-0418">Kinase</keyword>
<keyword evidence="3" id="KW-0808">Transferase</keyword>
<dbReference type="SUPFAM" id="SSF56112">
    <property type="entry name" value="Protein kinase-like (PK-like)"/>
    <property type="match status" value="1"/>
</dbReference>
<dbReference type="InterPro" id="IPR051131">
    <property type="entry name" value="NEK_Ser/Thr_kinase_NIMA"/>
</dbReference>
<evidence type="ECO:0000256" key="6">
    <source>
        <dbReference type="ARBA" id="ARBA00022840"/>
    </source>
</evidence>
<proteinExistence type="predicted"/>
<dbReference type="PANTHER" id="PTHR44899">
    <property type="entry name" value="CAMK FAMILY PROTEIN KINASE"/>
    <property type="match status" value="1"/>
</dbReference>
<evidence type="ECO:0000256" key="1">
    <source>
        <dbReference type="ARBA" id="ARBA00012513"/>
    </source>
</evidence>
<sequence length="265" mass="30604">MLYEMASLRPPFEAKNVVALGRKIVTGKFEPISTRYSTELQDAISLMLSTNPQDRPSVSELVKLPRLSRYIKEGRVLVREYQSQWRLSHRFKELRAREEELKRIEKDLIRREKEVKAREESASAMEKRITVSSKSPCQLCMGKFPYGSPFSSPLTSTSSPTTTHLQSIDELLNREIYYKKNRNGRRLSEESACSSSTTCSNASGLSSTSYRYINNNIHESKRRSIGNTACKENLRNLANIQVNPDMQNVDEQYLRRVYRTRPRPL</sequence>
<accession>A0A7S3LIZ2</accession>
<evidence type="ECO:0000256" key="2">
    <source>
        <dbReference type="ARBA" id="ARBA00022527"/>
    </source>
</evidence>
<evidence type="ECO:0000259" key="9">
    <source>
        <dbReference type="PROSITE" id="PS50011"/>
    </source>
</evidence>
<evidence type="ECO:0000256" key="8">
    <source>
        <dbReference type="ARBA" id="ARBA00048679"/>
    </source>
</evidence>
<dbReference type="AlphaFoldDB" id="A0A7S3LIZ2"/>
<evidence type="ECO:0000256" key="3">
    <source>
        <dbReference type="ARBA" id="ARBA00022679"/>
    </source>
</evidence>
<keyword evidence="6" id="KW-0067">ATP-binding</keyword>
<protein>
    <recommendedName>
        <fullName evidence="1">non-specific serine/threonine protein kinase</fullName>
        <ecNumber evidence="1">2.7.11.1</ecNumber>
    </recommendedName>
</protein>
<evidence type="ECO:0000313" key="10">
    <source>
        <dbReference type="EMBL" id="CAE0432663.1"/>
    </source>
</evidence>
<dbReference type="GO" id="GO:0004674">
    <property type="term" value="F:protein serine/threonine kinase activity"/>
    <property type="evidence" value="ECO:0007669"/>
    <property type="project" value="UniProtKB-KW"/>
</dbReference>
<dbReference type="PROSITE" id="PS50011">
    <property type="entry name" value="PROTEIN_KINASE_DOM"/>
    <property type="match status" value="1"/>
</dbReference>
<evidence type="ECO:0000256" key="5">
    <source>
        <dbReference type="ARBA" id="ARBA00022777"/>
    </source>
</evidence>
<gene>
    <name evidence="10" type="ORF">ASTO00021_LOCUS2981</name>
</gene>
<dbReference type="InterPro" id="IPR000719">
    <property type="entry name" value="Prot_kinase_dom"/>
</dbReference>
<keyword evidence="4" id="KW-0547">Nucleotide-binding</keyword>
<dbReference type="EC" id="2.7.11.1" evidence="1"/>
<evidence type="ECO:0000256" key="4">
    <source>
        <dbReference type="ARBA" id="ARBA00022741"/>
    </source>
</evidence>
<comment type="catalytic activity">
    <reaction evidence="8">
        <text>L-seryl-[protein] + ATP = O-phospho-L-seryl-[protein] + ADP + H(+)</text>
        <dbReference type="Rhea" id="RHEA:17989"/>
        <dbReference type="Rhea" id="RHEA-COMP:9863"/>
        <dbReference type="Rhea" id="RHEA-COMP:11604"/>
        <dbReference type="ChEBI" id="CHEBI:15378"/>
        <dbReference type="ChEBI" id="CHEBI:29999"/>
        <dbReference type="ChEBI" id="CHEBI:30616"/>
        <dbReference type="ChEBI" id="CHEBI:83421"/>
        <dbReference type="ChEBI" id="CHEBI:456216"/>
        <dbReference type="EC" id="2.7.11.1"/>
    </reaction>
</comment>
<dbReference type="EMBL" id="HBIN01004247">
    <property type="protein sequence ID" value="CAE0432663.1"/>
    <property type="molecule type" value="Transcribed_RNA"/>
</dbReference>
<reference evidence="10" key="1">
    <citation type="submission" date="2021-01" db="EMBL/GenBank/DDBJ databases">
        <authorList>
            <person name="Corre E."/>
            <person name="Pelletier E."/>
            <person name="Niang G."/>
            <person name="Scheremetjew M."/>
            <person name="Finn R."/>
            <person name="Kale V."/>
            <person name="Holt S."/>
            <person name="Cochrane G."/>
            <person name="Meng A."/>
            <person name="Brown T."/>
            <person name="Cohen L."/>
        </authorList>
    </citation>
    <scope>NUCLEOTIDE SEQUENCE</scope>
    <source>
        <strain evidence="10">GSBS06</strain>
    </source>
</reference>
<evidence type="ECO:0000256" key="7">
    <source>
        <dbReference type="ARBA" id="ARBA00047899"/>
    </source>
</evidence>
<dbReference type="GO" id="GO:0005524">
    <property type="term" value="F:ATP binding"/>
    <property type="evidence" value="ECO:0007669"/>
    <property type="project" value="UniProtKB-KW"/>
</dbReference>
<keyword evidence="2" id="KW-0723">Serine/threonine-protein kinase</keyword>
<comment type="catalytic activity">
    <reaction evidence="7">
        <text>L-threonyl-[protein] + ATP = O-phospho-L-threonyl-[protein] + ADP + H(+)</text>
        <dbReference type="Rhea" id="RHEA:46608"/>
        <dbReference type="Rhea" id="RHEA-COMP:11060"/>
        <dbReference type="Rhea" id="RHEA-COMP:11605"/>
        <dbReference type="ChEBI" id="CHEBI:15378"/>
        <dbReference type="ChEBI" id="CHEBI:30013"/>
        <dbReference type="ChEBI" id="CHEBI:30616"/>
        <dbReference type="ChEBI" id="CHEBI:61977"/>
        <dbReference type="ChEBI" id="CHEBI:456216"/>
        <dbReference type="EC" id="2.7.11.1"/>
    </reaction>
</comment>